<keyword evidence="3" id="KW-1185">Reference proteome</keyword>
<organism evidence="2 3">
    <name type="scientific">Dactylosporangium salmoneum</name>
    <dbReference type="NCBI Taxonomy" id="53361"/>
    <lineage>
        <taxon>Bacteria</taxon>
        <taxon>Bacillati</taxon>
        <taxon>Actinomycetota</taxon>
        <taxon>Actinomycetes</taxon>
        <taxon>Micromonosporales</taxon>
        <taxon>Micromonosporaceae</taxon>
        <taxon>Dactylosporangium</taxon>
    </lineage>
</organism>
<dbReference type="EMBL" id="BAAARV010000126">
    <property type="protein sequence ID" value="GAA2392169.1"/>
    <property type="molecule type" value="Genomic_DNA"/>
</dbReference>
<proteinExistence type="predicted"/>
<evidence type="ECO:0000313" key="3">
    <source>
        <dbReference type="Proteomes" id="UP001501444"/>
    </source>
</evidence>
<evidence type="ECO:0000313" key="2">
    <source>
        <dbReference type="EMBL" id="GAA2392169.1"/>
    </source>
</evidence>
<protein>
    <submittedName>
        <fullName evidence="2">Uncharacterized protein</fullName>
    </submittedName>
</protein>
<accession>A0ABN3I145</accession>
<name>A0ABN3I145_9ACTN</name>
<dbReference type="Proteomes" id="UP001501444">
    <property type="component" value="Unassembled WGS sequence"/>
</dbReference>
<comment type="caution">
    <text evidence="2">The sequence shown here is derived from an EMBL/GenBank/DDBJ whole genome shotgun (WGS) entry which is preliminary data.</text>
</comment>
<feature type="region of interest" description="Disordered" evidence="1">
    <location>
        <begin position="137"/>
        <end position="159"/>
    </location>
</feature>
<evidence type="ECO:0000256" key="1">
    <source>
        <dbReference type="SAM" id="MobiDB-lite"/>
    </source>
</evidence>
<reference evidence="2 3" key="1">
    <citation type="journal article" date="2019" name="Int. J. Syst. Evol. Microbiol.">
        <title>The Global Catalogue of Microorganisms (GCM) 10K type strain sequencing project: providing services to taxonomists for standard genome sequencing and annotation.</title>
        <authorList>
            <consortium name="The Broad Institute Genomics Platform"/>
            <consortium name="The Broad Institute Genome Sequencing Center for Infectious Disease"/>
            <person name="Wu L."/>
            <person name="Ma J."/>
        </authorList>
    </citation>
    <scope>NUCLEOTIDE SEQUENCE [LARGE SCALE GENOMIC DNA]</scope>
    <source>
        <strain evidence="2 3">JCM 3272</strain>
    </source>
</reference>
<gene>
    <name evidence="2" type="ORF">GCM10010170_104760</name>
</gene>
<feature type="compositionally biased region" description="Polar residues" evidence="1">
    <location>
        <begin position="137"/>
        <end position="156"/>
    </location>
</feature>
<sequence>MTLGYCPGVTPGPFGGQTRVQVRCRLVAMYSLVSAPVLGFDLSRLQGGSAAADVLLRSLTLTQSDLPAIAEARSDDDWDRVDLWRDVDAAAQERRASAADAGTLTVIERAPLGTLDGLLHCLRYDVLDWTWGKRPEQQATMPTPQARTPRQRQSPVASKATGVLSDAAAAAYLRELLSDDSRRRLSAPFIAATRALPEREPDLGPQAEDVQRLLTRVGALSPAEMQRLNKVTDSARPGLSDWAPAVHSASWAVFLSGRVRAGAAAQLLLVQALDRSGVPVADRAGGVWNLLSGAVQALMVQDLLDSATARRLLDPYFTAMGPLAG</sequence>